<dbReference type="PIR" id="E75026">
    <property type="entry name" value="E75026"/>
</dbReference>
<proteinExistence type="predicted"/>
<dbReference type="STRING" id="272844.PAB1198"/>
<dbReference type="Proteomes" id="UP000009139">
    <property type="component" value="Chromosome"/>
</dbReference>
<evidence type="ECO:0000313" key="6">
    <source>
        <dbReference type="Proteomes" id="UP000009139"/>
    </source>
</evidence>
<feature type="region of interest" description="Disordered" evidence="1">
    <location>
        <begin position="156"/>
        <end position="177"/>
    </location>
</feature>
<evidence type="ECO:0000256" key="2">
    <source>
        <dbReference type="SAM" id="Phobius"/>
    </source>
</evidence>
<sequence>MGLKDALKYPPIFVGFLLLLFALFSSLLAIKPVVKVENVSGNLTPGEHIIEGKDVVTVFTGNLTLSSENATVSVKHGTRVEHYILRNSTVVLRNLTEFPRVSTDGNVKYKLSVMGYAYPYSWISPISFVAMIIGNFLAIAGFASYLTKMRENIKKKKAKEETGDRDVQGTPRREGRF</sequence>
<name>Q9UXW2_PYRAB</name>
<dbReference type="EMBL" id="HE613800">
    <property type="protein sequence ID" value="CCE71220.1"/>
    <property type="molecule type" value="Genomic_DNA"/>
</dbReference>
<dbReference type="eggNOG" id="arCOG05872">
    <property type="taxonomic scope" value="Archaea"/>
</dbReference>
<keyword evidence="5" id="KW-1185">Reference proteome</keyword>
<reference evidence="4 6" key="5">
    <citation type="journal article" date="2012" name="Curr. Microbiol.">
        <title>Re-annotation of two hyperthermophilic archaea Pyrococcus abyssi GE5 and Pyrococcus furiosus DSM 3638.</title>
        <authorList>
            <person name="Gao J."/>
            <person name="Wang J."/>
        </authorList>
    </citation>
    <scope>GENOME REANNOTATION</scope>
    <source>
        <strain evidence="4">GE5</strain>
        <strain evidence="6">GE5 / Orsay</strain>
    </source>
</reference>
<dbReference type="Proteomes" id="UP000000810">
    <property type="component" value="Chromosome"/>
</dbReference>
<reference evidence="3 5" key="4">
    <citation type="journal article" date="2003" name="Mol. Microbiol.">
        <title>An integrated analysis of the genome of the hyperthermophilic archaeon Pyrococcus abyssi.</title>
        <authorList>
            <person name="Cohen G."/>
            <person name="Barbe V."/>
            <person name="Flament D."/>
            <person name="Galperin M."/>
            <person name="Heilig R."/>
            <person name="Ripp R."/>
            <person name="Lecompte O."/>
            <person name="Prieur D."/>
            <person name="Poch O."/>
            <person name="Quellerou J."/>
            <person name="Thierry J.C."/>
            <person name="Van der Oost J."/>
            <person name="Weissenbach J."/>
            <person name="Zivanovic Y."/>
            <person name="Forterre P."/>
        </authorList>
    </citation>
    <scope>NUCLEOTIDE SEQUENCE [LARGE SCALE GENOMIC DNA]</scope>
    <source>
        <strain evidence="5">GE5 / Orsay</strain>
        <strain evidence="3">Orsay</strain>
    </source>
</reference>
<reference evidence="3" key="1">
    <citation type="submission" date="1999-07" db="EMBL/GenBank/DDBJ databases">
        <authorList>
            <person name="Genoscope"/>
        </authorList>
    </citation>
    <scope>NUCLEOTIDE SEQUENCE</scope>
    <source>
        <strain evidence="3">Orsay</strain>
    </source>
</reference>
<evidence type="ECO:0000313" key="3">
    <source>
        <dbReference type="EMBL" id="CAB50651.1"/>
    </source>
</evidence>
<reference evidence="3" key="3">
    <citation type="journal article" date="2001" name="Genome Res.">
        <title>Genome evolution at the genus level: comparison of three complete genomes of hyperthermophilic archaea.</title>
        <authorList>
            <person name="Lecompte O."/>
            <person name="Ripp R."/>
            <person name="Puzos-Barbe V."/>
            <person name="Duprat S."/>
            <person name="Heilig R."/>
            <person name="Dietrich J."/>
            <person name="Thierry J.C."/>
            <person name="Poch O."/>
        </authorList>
    </citation>
    <scope>NUCLEOTIDE SEQUENCE</scope>
    <source>
        <strain evidence="3">Orsay</strain>
    </source>
</reference>
<evidence type="ECO:0000256" key="1">
    <source>
        <dbReference type="SAM" id="MobiDB-lite"/>
    </source>
</evidence>
<feature type="transmembrane region" description="Helical" evidence="2">
    <location>
        <begin position="122"/>
        <end position="147"/>
    </location>
</feature>
<evidence type="ECO:0000313" key="5">
    <source>
        <dbReference type="Proteomes" id="UP000000810"/>
    </source>
</evidence>
<evidence type="ECO:0000313" key="4">
    <source>
        <dbReference type="EMBL" id="CCE71220.1"/>
    </source>
</evidence>
<gene>
    <name evidence="3" type="ordered locus">PAB1198</name>
</gene>
<reference evidence="3" key="2">
    <citation type="journal article" date="2000" name="J. Mol. Biol.">
        <title>Archaeal homologs of eukaryotic methylation guide small nucleolar RNAs: lessons from the Pyrococcus genomes.</title>
        <authorList>
            <person name="Gaspin C."/>
            <person name="Cavaille J."/>
            <person name="Erauso G."/>
        </authorList>
    </citation>
    <scope>NUCLEOTIDE SEQUENCE</scope>
    <source>
        <strain evidence="3">Orsay</strain>
    </source>
</reference>
<keyword evidence="2" id="KW-0812">Transmembrane</keyword>
<dbReference type="EMBL" id="AJ248288">
    <property type="protein sequence ID" value="CAB50651.1"/>
    <property type="molecule type" value="Genomic_DNA"/>
</dbReference>
<dbReference type="RefSeq" id="WP_010868865.1">
    <property type="nucleotide sequence ID" value="NC_000868.1"/>
</dbReference>
<dbReference type="OrthoDB" id="86071at2157"/>
<protein>
    <submittedName>
        <fullName evidence="3">Uncharacterized protein</fullName>
    </submittedName>
</protein>
<keyword evidence="2" id="KW-1133">Transmembrane helix</keyword>
<accession>Q9UXW2</accession>
<dbReference type="PATRIC" id="fig|272844.11.peg.1865"/>
<dbReference type="KEGG" id="pab:PAB1198"/>
<keyword evidence="2" id="KW-0472">Membrane</keyword>
<dbReference type="AlphaFoldDB" id="Q9UXW2"/>
<dbReference type="HOGENOM" id="CLU_129668_0_0_2"/>
<organism evidence="3 5">
    <name type="scientific">Pyrococcus abyssi (strain GE5 / Orsay)</name>
    <dbReference type="NCBI Taxonomy" id="272844"/>
    <lineage>
        <taxon>Archaea</taxon>
        <taxon>Methanobacteriati</taxon>
        <taxon>Methanobacteriota</taxon>
        <taxon>Thermococci</taxon>
        <taxon>Thermococcales</taxon>
        <taxon>Thermococcaceae</taxon>
        <taxon>Pyrococcus</taxon>
    </lineage>
</organism>